<evidence type="ECO:0000313" key="6">
    <source>
        <dbReference type="EMBL" id="NKY34998.1"/>
    </source>
</evidence>
<dbReference type="GO" id="GO:0016646">
    <property type="term" value="F:oxidoreductase activity, acting on the CH-NH group of donors, NAD or NADP as acceptor"/>
    <property type="evidence" value="ECO:0007669"/>
    <property type="project" value="UniProtKB-ARBA"/>
</dbReference>
<keyword evidence="7" id="KW-1185">Reference proteome</keyword>
<dbReference type="EMBL" id="JAAXOO010000004">
    <property type="protein sequence ID" value="NKY34998.1"/>
    <property type="molecule type" value="Genomic_DNA"/>
</dbReference>
<dbReference type="PANTHER" id="PTHR33798:SF5">
    <property type="entry name" value="FLAVIN REDUCTASE LIKE DOMAIN-CONTAINING PROTEIN"/>
    <property type="match status" value="1"/>
</dbReference>
<evidence type="ECO:0000256" key="1">
    <source>
        <dbReference type="ARBA" id="ARBA00001917"/>
    </source>
</evidence>
<dbReference type="Gene3D" id="2.30.110.10">
    <property type="entry name" value="Electron Transport, Fmn-binding Protein, Chain A"/>
    <property type="match status" value="1"/>
</dbReference>
<comment type="similarity">
    <text evidence="4">Belongs to the flavoredoxin family.</text>
</comment>
<evidence type="ECO:0000259" key="5">
    <source>
        <dbReference type="SMART" id="SM00903"/>
    </source>
</evidence>
<dbReference type="Pfam" id="PF01613">
    <property type="entry name" value="Flavin_Reduct"/>
    <property type="match status" value="1"/>
</dbReference>
<dbReference type="InterPro" id="IPR012349">
    <property type="entry name" value="Split_barrel_FMN-bd"/>
</dbReference>
<dbReference type="RefSeq" id="WP_068043661.1">
    <property type="nucleotide sequence ID" value="NZ_JAAXOO010000004.1"/>
</dbReference>
<comment type="caution">
    <text evidence="6">The sequence shown here is derived from an EMBL/GenBank/DDBJ whole genome shotgun (WGS) entry which is preliminary data.</text>
</comment>
<dbReference type="SUPFAM" id="SSF50475">
    <property type="entry name" value="FMN-binding split barrel"/>
    <property type="match status" value="1"/>
</dbReference>
<dbReference type="GO" id="GO:0010181">
    <property type="term" value="F:FMN binding"/>
    <property type="evidence" value="ECO:0007669"/>
    <property type="project" value="InterPro"/>
</dbReference>
<comment type="cofactor">
    <cofactor evidence="1">
        <name>FMN</name>
        <dbReference type="ChEBI" id="CHEBI:58210"/>
    </cofactor>
</comment>
<dbReference type="PANTHER" id="PTHR33798">
    <property type="entry name" value="FLAVOPROTEIN OXYGENASE"/>
    <property type="match status" value="1"/>
</dbReference>
<feature type="domain" description="Flavin reductase like" evidence="5">
    <location>
        <begin position="24"/>
        <end position="173"/>
    </location>
</feature>
<dbReference type="AlphaFoldDB" id="A0A846XFW5"/>
<evidence type="ECO:0000256" key="2">
    <source>
        <dbReference type="ARBA" id="ARBA00022630"/>
    </source>
</evidence>
<keyword evidence="2" id="KW-0285">Flavoprotein</keyword>
<reference evidence="6 7" key="1">
    <citation type="submission" date="2020-04" db="EMBL/GenBank/DDBJ databases">
        <title>MicrobeNet Type strains.</title>
        <authorList>
            <person name="Nicholson A.C."/>
        </authorList>
    </citation>
    <scope>NUCLEOTIDE SEQUENCE [LARGE SCALE GENOMIC DNA]</scope>
    <source>
        <strain evidence="6 7">DSM 45078</strain>
    </source>
</reference>
<dbReference type="SMART" id="SM00903">
    <property type="entry name" value="Flavin_Reduct"/>
    <property type="match status" value="1"/>
</dbReference>
<accession>A0A846XFW5</accession>
<evidence type="ECO:0000256" key="3">
    <source>
        <dbReference type="ARBA" id="ARBA00022643"/>
    </source>
</evidence>
<keyword evidence="3" id="KW-0288">FMN</keyword>
<evidence type="ECO:0000256" key="4">
    <source>
        <dbReference type="ARBA" id="ARBA00038054"/>
    </source>
</evidence>
<dbReference type="Proteomes" id="UP000565715">
    <property type="component" value="Unassembled WGS sequence"/>
</dbReference>
<sequence>MSAMISIDHLGAAERFSMVSWTVVPRPIAWITSVSPAQENNLAPFSFFTIASTDPLILMVAIEPREDGSPKDTLNNILATREFVVQIAETDRVDEVARSGADSPPHFDELAALALPTSKASRVLPPVIDGCAAVFECELVETRSFGRETLVFGEVLTARVSERLITESGRIDKAALRPLGRIGSTFAASTLLPRSAAPAQAAG</sequence>
<proteinExistence type="inferred from homology"/>
<gene>
    <name evidence="6" type="ORF">HGA13_18250</name>
</gene>
<name>A0A846XFW5_9NOCA</name>
<protein>
    <submittedName>
        <fullName evidence="6">Flavin reductase family protein</fullName>
    </submittedName>
</protein>
<organism evidence="6 7">
    <name type="scientific">Nocardia speluncae</name>
    <dbReference type="NCBI Taxonomy" id="419477"/>
    <lineage>
        <taxon>Bacteria</taxon>
        <taxon>Bacillati</taxon>
        <taxon>Actinomycetota</taxon>
        <taxon>Actinomycetes</taxon>
        <taxon>Mycobacteriales</taxon>
        <taxon>Nocardiaceae</taxon>
        <taxon>Nocardia</taxon>
    </lineage>
</organism>
<evidence type="ECO:0000313" key="7">
    <source>
        <dbReference type="Proteomes" id="UP000565715"/>
    </source>
</evidence>
<dbReference type="InterPro" id="IPR002563">
    <property type="entry name" value="Flavin_Rdtase-like_dom"/>
</dbReference>